<feature type="transmembrane region" description="Helical" evidence="1">
    <location>
        <begin position="169"/>
        <end position="186"/>
    </location>
</feature>
<dbReference type="OrthoDB" id="4822551at2"/>
<dbReference type="EMBL" id="JPVU01000052">
    <property type="protein sequence ID" value="KFN93259.1"/>
    <property type="molecule type" value="Genomic_DNA"/>
</dbReference>
<feature type="transmembrane region" description="Helical" evidence="1">
    <location>
        <begin position="47"/>
        <end position="65"/>
    </location>
</feature>
<dbReference type="RefSeq" id="WP_014123873.1">
    <property type="nucleotide sequence ID" value="NZ_JPVU01000052.1"/>
</dbReference>
<dbReference type="Proteomes" id="UP000029380">
    <property type="component" value="Unassembled WGS sequence"/>
</dbReference>
<dbReference type="GeneID" id="64053440"/>
<organism evidence="3 4">
    <name type="scientific">Tetragenococcus muriaticus PMC-11-5</name>
    <dbReference type="NCBI Taxonomy" id="1302649"/>
    <lineage>
        <taxon>Bacteria</taxon>
        <taxon>Bacillati</taxon>
        <taxon>Bacillota</taxon>
        <taxon>Bacilli</taxon>
        <taxon>Lactobacillales</taxon>
        <taxon>Enterococcaceae</taxon>
        <taxon>Tetragenococcus</taxon>
    </lineage>
</organism>
<dbReference type="AlphaFoldDB" id="A0A091C8E5"/>
<evidence type="ECO:0000256" key="1">
    <source>
        <dbReference type="SAM" id="Phobius"/>
    </source>
</evidence>
<feature type="transmembrane region" description="Helical" evidence="1">
    <location>
        <begin position="112"/>
        <end position="134"/>
    </location>
</feature>
<keyword evidence="1" id="KW-0472">Membrane</keyword>
<reference evidence="3 4" key="1">
    <citation type="submission" date="2014-08" db="EMBL/GenBank/DDBJ databases">
        <title>Genome sequence of Tetragenococcus muriaticus.</title>
        <authorList>
            <person name="Chuea-nongthon C."/>
            <person name="Rodtong S."/>
            <person name="Yongsawatdigul J."/>
            <person name="Steele J.L."/>
            <person name="Liu X.-y."/>
            <person name="Speers J."/>
            <person name="Glasner J.D."/>
            <person name="Neeno-Eckwall E.C."/>
        </authorList>
    </citation>
    <scope>NUCLEOTIDE SEQUENCE [LARGE SCALE GENOMIC DNA]</scope>
    <source>
        <strain evidence="3 4">PMC-11-5</strain>
    </source>
</reference>
<proteinExistence type="predicted"/>
<dbReference type="Pfam" id="PF04892">
    <property type="entry name" value="VanZ"/>
    <property type="match status" value="1"/>
</dbReference>
<protein>
    <recommendedName>
        <fullName evidence="2">VanZ-like domain-containing protein</fullName>
    </recommendedName>
</protein>
<evidence type="ECO:0000313" key="4">
    <source>
        <dbReference type="Proteomes" id="UP000029380"/>
    </source>
</evidence>
<comment type="caution">
    <text evidence="3">The sequence shown here is derived from an EMBL/GenBank/DDBJ whole genome shotgun (WGS) entry which is preliminary data.</text>
</comment>
<dbReference type="InterPro" id="IPR006976">
    <property type="entry name" value="VanZ-like"/>
</dbReference>
<feature type="transmembrane region" description="Helical" evidence="1">
    <location>
        <begin position="7"/>
        <end position="27"/>
    </location>
</feature>
<feature type="transmembrane region" description="Helical" evidence="1">
    <location>
        <begin position="72"/>
        <end position="92"/>
    </location>
</feature>
<feature type="transmembrane region" description="Helical" evidence="1">
    <location>
        <begin position="141"/>
        <end position="163"/>
    </location>
</feature>
<accession>A0A091C8E5</accession>
<keyword evidence="1" id="KW-1133">Transmembrane helix</keyword>
<keyword evidence="1" id="KW-0812">Transmembrane</keyword>
<gene>
    <name evidence="3" type="ORF">TMUPMC115_0552</name>
</gene>
<dbReference type="PATRIC" id="fig|1302649.3.peg.559"/>
<sequence>MSRSIRSILAFIVSTILGFGVIQYLAYPTLLQYERFANVMNRFDYTKETLMVFVILSLWLLYLQVEFRHFSLVYLYLFYSVYLFLLFVVLFTKAPEYHTFNADLFDFLVWDRATLIEAFLNLAYFIPLGGLYGLRVNWVEFILISLLTITGIETIQYVFYIGTFSVSDILLNFLGCLVGYSICLMIRRYMNKKPATERVN</sequence>
<feature type="domain" description="VanZ-like" evidence="2">
    <location>
        <begin position="81"/>
        <end position="186"/>
    </location>
</feature>
<evidence type="ECO:0000313" key="3">
    <source>
        <dbReference type="EMBL" id="KFN93259.1"/>
    </source>
</evidence>
<evidence type="ECO:0000259" key="2">
    <source>
        <dbReference type="Pfam" id="PF04892"/>
    </source>
</evidence>
<name>A0A091C8E5_9ENTE</name>